<evidence type="ECO:0000313" key="3">
    <source>
        <dbReference type="Proteomes" id="UP001419268"/>
    </source>
</evidence>
<proteinExistence type="predicted"/>
<gene>
    <name evidence="2" type="ORF">Scep_014208</name>
</gene>
<dbReference type="EMBL" id="JBBNAG010000006">
    <property type="protein sequence ID" value="KAK9125362.1"/>
    <property type="molecule type" value="Genomic_DNA"/>
</dbReference>
<accession>A0AAP0NZ68</accession>
<name>A0AAP0NZ68_9MAGN</name>
<comment type="caution">
    <text evidence="2">The sequence shown here is derived from an EMBL/GenBank/DDBJ whole genome shotgun (WGS) entry which is preliminary data.</text>
</comment>
<organism evidence="2 3">
    <name type="scientific">Stephania cephalantha</name>
    <dbReference type="NCBI Taxonomy" id="152367"/>
    <lineage>
        <taxon>Eukaryota</taxon>
        <taxon>Viridiplantae</taxon>
        <taxon>Streptophyta</taxon>
        <taxon>Embryophyta</taxon>
        <taxon>Tracheophyta</taxon>
        <taxon>Spermatophyta</taxon>
        <taxon>Magnoliopsida</taxon>
        <taxon>Ranunculales</taxon>
        <taxon>Menispermaceae</taxon>
        <taxon>Menispermoideae</taxon>
        <taxon>Cissampelideae</taxon>
        <taxon>Stephania</taxon>
    </lineage>
</organism>
<keyword evidence="3" id="KW-1185">Reference proteome</keyword>
<evidence type="ECO:0000256" key="1">
    <source>
        <dbReference type="SAM" id="MobiDB-lite"/>
    </source>
</evidence>
<evidence type="ECO:0000313" key="2">
    <source>
        <dbReference type="EMBL" id="KAK9125362.1"/>
    </source>
</evidence>
<reference evidence="2 3" key="1">
    <citation type="submission" date="2024-01" db="EMBL/GenBank/DDBJ databases">
        <title>Genome assemblies of Stephania.</title>
        <authorList>
            <person name="Yang L."/>
        </authorList>
    </citation>
    <scope>NUCLEOTIDE SEQUENCE [LARGE SCALE GENOMIC DNA]</scope>
    <source>
        <strain evidence="2">JXDWG</strain>
        <tissue evidence="2">Leaf</tissue>
    </source>
</reference>
<sequence length="77" mass="8580">MVVIQPACLFAEKELADSSSGEIGGWCGRRTSRDGATPGRTTSNDNSDEALVFNGVHSRRKERKRRKKMRRNRGSLS</sequence>
<protein>
    <submittedName>
        <fullName evidence="2">Uncharacterized protein</fullName>
    </submittedName>
</protein>
<dbReference type="Proteomes" id="UP001419268">
    <property type="component" value="Unassembled WGS sequence"/>
</dbReference>
<feature type="compositionally biased region" description="Basic residues" evidence="1">
    <location>
        <begin position="57"/>
        <end position="77"/>
    </location>
</feature>
<dbReference type="AlphaFoldDB" id="A0AAP0NZ68"/>
<feature type="region of interest" description="Disordered" evidence="1">
    <location>
        <begin position="19"/>
        <end position="77"/>
    </location>
</feature>